<keyword evidence="11" id="KW-0346">Stress response</keyword>
<dbReference type="GO" id="GO:0044183">
    <property type="term" value="F:protein folding chaperone"/>
    <property type="evidence" value="ECO:0007669"/>
    <property type="project" value="InterPro"/>
</dbReference>
<dbReference type="GO" id="GO:0005759">
    <property type="term" value="C:mitochondrial matrix"/>
    <property type="evidence" value="ECO:0007669"/>
    <property type="project" value="TreeGrafter"/>
</dbReference>
<keyword evidence="3 8" id="KW-0143">Chaperone</keyword>
<evidence type="ECO:0000256" key="1">
    <source>
        <dbReference type="ARBA" id="ARBA00006975"/>
    </source>
</evidence>
<evidence type="ECO:0000256" key="5">
    <source>
        <dbReference type="ARBA" id="ARBA00031971"/>
    </source>
</evidence>
<dbReference type="Gene3D" id="2.30.33.40">
    <property type="entry name" value="GroES chaperonin"/>
    <property type="match status" value="1"/>
</dbReference>
<comment type="subunit">
    <text evidence="7">Homoheptamer arranged in a ring structure. 2 heptameric Hsp10 rings interact with a Hsp60 tetradecamer in the structure of a back-to-back double heptameric ring to form the symmetrical football complex.</text>
</comment>
<dbReference type="HAMAP" id="MF_00580">
    <property type="entry name" value="CH10"/>
    <property type="match status" value="1"/>
</dbReference>
<dbReference type="AlphaFoldDB" id="A0AAX6QBY8"/>
<evidence type="ECO:0000313" key="10">
    <source>
        <dbReference type="Proteomes" id="UP000694906"/>
    </source>
</evidence>
<comment type="function">
    <text evidence="6">Co-chaperonin implicated in mitochondrial protein import and macromolecular assembly. Together with Hsp60, facilitates the correct folding of imported proteins. May also prevent misfolding and promote the refolding and proper assembly of unfolded polypeptides generated under stress conditions in the mitochondrial matrix. The functional units of these chaperonins consist of heptameric rings of the large subunit Hsp60, which function as a back-to-back double ring. In a cyclic reaction, Hsp60 ring complexes bind one unfolded substrate protein per ring, followed by the binding of ATP and association with 2 heptameric rings of the co-chaperonin Hsp10. This leads to sequestration of the substrate protein in the inner cavity of Hsp60 where, for a certain period of time, it can fold undisturbed by other cell components. Synchronous hydrolysis of ATP in all Hsp60 subunits results in the dissociation of the chaperonin rings and the release of ADP and the folded substrate protein.</text>
</comment>
<keyword evidence="10" id="KW-1185">Reference proteome</keyword>
<gene>
    <name evidence="11" type="primary">LOC101705407</name>
</gene>
<evidence type="ECO:0000256" key="2">
    <source>
        <dbReference type="ARBA" id="ARBA00018842"/>
    </source>
</evidence>
<dbReference type="SUPFAM" id="SSF50129">
    <property type="entry name" value="GroES-like"/>
    <property type="match status" value="1"/>
</dbReference>
<evidence type="ECO:0000256" key="9">
    <source>
        <dbReference type="SAM" id="MobiDB-lite"/>
    </source>
</evidence>
<dbReference type="GeneID" id="101705407"/>
<evidence type="ECO:0000256" key="7">
    <source>
        <dbReference type="ARBA" id="ARBA00046576"/>
    </source>
</evidence>
<evidence type="ECO:0000256" key="3">
    <source>
        <dbReference type="ARBA" id="ARBA00023186"/>
    </source>
</evidence>
<evidence type="ECO:0000313" key="11">
    <source>
        <dbReference type="RefSeq" id="XP_004871757.1"/>
    </source>
</evidence>
<reference evidence="11" key="1">
    <citation type="submission" date="2025-08" db="UniProtKB">
        <authorList>
            <consortium name="RefSeq"/>
        </authorList>
    </citation>
    <scope>IDENTIFICATION</scope>
</reference>
<dbReference type="InterPro" id="IPR037124">
    <property type="entry name" value="Chaperonin_GroES_sf"/>
</dbReference>
<evidence type="ECO:0000256" key="6">
    <source>
        <dbReference type="ARBA" id="ARBA00046093"/>
    </source>
</evidence>
<dbReference type="GO" id="GO:0051082">
    <property type="term" value="F:unfolded protein binding"/>
    <property type="evidence" value="ECO:0007669"/>
    <property type="project" value="TreeGrafter"/>
</dbReference>
<dbReference type="PANTHER" id="PTHR10772">
    <property type="entry name" value="10 KDA HEAT SHOCK PROTEIN"/>
    <property type="match status" value="1"/>
</dbReference>
<dbReference type="PANTHER" id="PTHR10772:SF0">
    <property type="entry name" value="10 KDA HEAT SHOCK PROTEIN, MITOCHONDRIAL"/>
    <property type="match status" value="1"/>
</dbReference>
<dbReference type="FunFam" id="2.30.33.40:FF:000002">
    <property type="entry name" value="10 kDa chaperonin, mitochondrial"/>
    <property type="match status" value="1"/>
</dbReference>
<organism evidence="10 11">
    <name type="scientific">Heterocephalus glaber</name>
    <name type="common">Naked mole rat</name>
    <dbReference type="NCBI Taxonomy" id="10181"/>
    <lineage>
        <taxon>Eukaryota</taxon>
        <taxon>Metazoa</taxon>
        <taxon>Chordata</taxon>
        <taxon>Craniata</taxon>
        <taxon>Vertebrata</taxon>
        <taxon>Euteleostomi</taxon>
        <taxon>Mammalia</taxon>
        <taxon>Eutheria</taxon>
        <taxon>Euarchontoglires</taxon>
        <taxon>Glires</taxon>
        <taxon>Rodentia</taxon>
        <taxon>Hystricomorpha</taxon>
        <taxon>Bathyergidae</taxon>
        <taxon>Heterocephalus</taxon>
    </lineage>
</organism>
<feature type="region of interest" description="Disordered" evidence="9">
    <location>
        <begin position="1"/>
        <end position="23"/>
    </location>
</feature>
<dbReference type="PRINTS" id="PR00297">
    <property type="entry name" value="CHAPERONIN10"/>
</dbReference>
<evidence type="ECO:0000256" key="8">
    <source>
        <dbReference type="RuleBase" id="RU003479"/>
    </source>
</evidence>
<dbReference type="InterPro" id="IPR011032">
    <property type="entry name" value="GroES-like_sf"/>
</dbReference>
<dbReference type="RefSeq" id="XP_004871757.1">
    <property type="nucleotide sequence ID" value="XM_004871700.2"/>
</dbReference>
<dbReference type="InterPro" id="IPR020818">
    <property type="entry name" value="Chaperonin_GroES"/>
</dbReference>
<dbReference type="PROSITE" id="PS00681">
    <property type="entry name" value="CHAPERONINS_CPN10"/>
    <property type="match status" value="1"/>
</dbReference>
<sequence length="150" mass="15639">MGACPGRGRAGASTPARRAAFSRVPRPECGSRLAALADSGVLRSGAAAMAGQAFRKFLPLFDRVLVERSAAETVTKGGIMLPEKSQGKVLQATVVAVGSGSKGKGGEIQPVSVKVGDKVLLPEYGGTKVVLDDKDYFLFRDGDILGKYVE</sequence>
<dbReference type="GO" id="GO:0005524">
    <property type="term" value="F:ATP binding"/>
    <property type="evidence" value="ECO:0007669"/>
    <property type="project" value="InterPro"/>
</dbReference>
<dbReference type="Proteomes" id="UP000694906">
    <property type="component" value="Unplaced"/>
</dbReference>
<dbReference type="InterPro" id="IPR018369">
    <property type="entry name" value="Chaprnonin_Cpn10_CS"/>
</dbReference>
<dbReference type="SMART" id="SM00883">
    <property type="entry name" value="Cpn10"/>
    <property type="match status" value="1"/>
</dbReference>
<dbReference type="Pfam" id="PF00166">
    <property type="entry name" value="Cpn10"/>
    <property type="match status" value="1"/>
</dbReference>
<accession>A0AAX6QBY8</accession>
<comment type="similarity">
    <text evidence="1 8">Belongs to the GroES chaperonin family.</text>
</comment>
<protein>
    <recommendedName>
        <fullName evidence="2">10 kDa heat shock protein, mitochondrial</fullName>
    </recommendedName>
    <alternativeName>
        <fullName evidence="4">10 kDa chaperonin</fullName>
    </alternativeName>
    <alternativeName>
        <fullName evidence="5">Chaperonin 10</fullName>
    </alternativeName>
</protein>
<proteinExistence type="inferred from homology"/>
<dbReference type="GO" id="GO:0046872">
    <property type="term" value="F:metal ion binding"/>
    <property type="evidence" value="ECO:0007669"/>
    <property type="project" value="TreeGrafter"/>
</dbReference>
<dbReference type="GO" id="GO:0051087">
    <property type="term" value="F:protein-folding chaperone binding"/>
    <property type="evidence" value="ECO:0007669"/>
    <property type="project" value="TreeGrafter"/>
</dbReference>
<evidence type="ECO:0000256" key="4">
    <source>
        <dbReference type="ARBA" id="ARBA00029976"/>
    </source>
</evidence>
<name>A0AAX6QBY8_HETGA</name>
<dbReference type="CDD" id="cd00320">
    <property type="entry name" value="cpn10"/>
    <property type="match status" value="1"/>
</dbReference>